<organism evidence="1 2">
    <name type="scientific">Streptomyces racemochromogenes</name>
    <dbReference type="NCBI Taxonomy" id="67353"/>
    <lineage>
        <taxon>Bacteria</taxon>
        <taxon>Bacillati</taxon>
        <taxon>Actinomycetota</taxon>
        <taxon>Actinomycetes</taxon>
        <taxon>Kitasatosporales</taxon>
        <taxon>Streptomycetaceae</taxon>
        <taxon>Streptomyces</taxon>
    </lineage>
</organism>
<accession>A0ABW7PK86</accession>
<keyword evidence="2" id="KW-1185">Reference proteome</keyword>
<dbReference type="Proteomes" id="UP001610631">
    <property type="component" value="Unassembled WGS sequence"/>
</dbReference>
<evidence type="ECO:0000313" key="1">
    <source>
        <dbReference type="EMBL" id="MFH7598825.1"/>
    </source>
</evidence>
<name>A0ABW7PK86_9ACTN</name>
<sequence>MTDRPAAAAAASAHIHELAEATSDPHDAYAGHADVAAVTAGLHGLARDLEEVLEHLARHIGRHHDDWDTVEGERRLPDQLAREASGQLRTARAEAHNLARALERSVETLGRLRPAP</sequence>
<gene>
    <name evidence="1" type="ORF">WDV06_27575</name>
</gene>
<dbReference type="RefSeq" id="WP_395512503.1">
    <property type="nucleotide sequence ID" value="NZ_JBBDHD010000096.1"/>
</dbReference>
<evidence type="ECO:0000313" key="2">
    <source>
        <dbReference type="Proteomes" id="UP001610631"/>
    </source>
</evidence>
<reference evidence="1 2" key="1">
    <citation type="submission" date="2024-03" db="EMBL/GenBank/DDBJ databases">
        <title>Whole genome sequencing of Streptomyces racemochromogenes, to identify antimicrobial biosynthetic gene clusters.</title>
        <authorList>
            <person name="Suryawanshi P."/>
            <person name="Krishnaraj P.U."/>
            <person name="Arun Y.P."/>
            <person name="Suryawanshi M.P."/>
            <person name="Rakshit O."/>
        </authorList>
    </citation>
    <scope>NUCLEOTIDE SEQUENCE [LARGE SCALE GENOMIC DNA]</scope>
    <source>
        <strain evidence="1 2">AUDT626</strain>
    </source>
</reference>
<protein>
    <submittedName>
        <fullName evidence="1">Uncharacterized protein</fullName>
    </submittedName>
</protein>
<comment type="caution">
    <text evidence="1">The sequence shown here is derived from an EMBL/GenBank/DDBJ whole genome shotgun (WGS) entry which is preliminary data.</text>
</comment>
<proteinExistence type="predicted"/>
<dbReference type="EMBL" id="JBBDHD010000096">
    <property type="protein sequence ID" value="MFH7598825.1"/>
    <property type="molecule type" value="Genomic_DNA"/>
</dbReference>